<evidence type="ECO:0000313" key="19">
    <source>
        <dbReference type="Proteomes" id="UP001374579"/>
    </source>
</evidence>
<evidence type="ECO:0000256" key="2">
    <source>
        <dbReference type="ARBA" id="ARBA00022475"/>
    </source>
</evidence>
<dbReference type="SUPFAM" id="SSF52058">
    <property type="entry name" value="L domain-like"/>
    <property type="match status" value="1"/>
</dbReference>
<dbReference type="PROSITE" id="PS50262">
    <property type="entry name" value="G_PROTEIN_RECEP_F1_2"/>
    <property type="match status" value="1"/>
</dbReference>
<dbReference type="InterPro" id="IPR017452">
    <property type="entry name" value="GPCR_Rhodpsn_7TM"/>
</dbReference>
<dbReference type="InterPro" id="IPR035914">
    <property type="entry name" value="Sperma_CUB_dom_sf"/>
</dbReference>
<feature type="disulfide bond" evidence="12">
    <location>
        <begin position="889"/>
        <end position="904"/>
    </location>
</feature>
<name>A0AAN9FY71_9CAEN</name>
<evidence type="ECO:0000256" key="6">
    <source>
        <dbReference type="ARBA" id="ARBA00022989"/>
    </source>
</evidence>
<evidence type="ECO:0000259" key="15">
    <source>
        <dbReference type="PROSITE" id="PS01180"/>
    </source>
</evidence>
<dbReference type="Pfam" id="PF00057">
    <property type="entry name" value="Ldl_recept_a"/>
    <property type="match status" value="2"/>
</dbReference>
<dbReference type="PANTHER" id="PTHR24372">
    <property type="entry name" value="GLYCOPROTEIN HORMONE RECEPTOR"/>
    <property type="match status" value="1"/>
</dbReference>
<evidence type="ECO:0000259" key="17">
    <source>
        <dbReference type="PROSITE" id="PS50262"/>
    </source>
</evidence>
<keyword evidence="4 14" id="KW-0812">Transmembrane</keyword>
<evidence type="ECO:0000256" key="10">
    <source>
        <dbReference type="ARBA" id="ARBA00023170"/>
    </source>
</evidence>
<dbReference type="InterPro" id="IPR016187">
    <property type="entry name" value="CTDL_fold"/>
</dbReference>
<feature type="domain" description="C-type lectin" evidence="16">
    <location>
        <begin position="469"/>
        <end position="593"/>
    </location>
</feature>
<keyword evidence="6 14" id="KW-1133">Transmembrane helix</keyword>
<dbReference type="PANTHER" id="PTHR24372:SF77">
    <property type="entry name" value="G-PROTEIN COUPLED RECEPTORS FAMILY 1 PROFILE DOMAIN-CONTAINING PROTEIN"/>
    <property type="match status" value="1"/>
</dbReference>
<feature type="transmembrane region" description="Helical" evidence="14">
    <location>
        <begin position="1397"/>
        <end position="1417"/>
    </location>
</feature>
<keyword evidence="3" id="KW-0433">Leucine-rich repeat</keyword>
<feature type="transmembrane region" description="Helical" evidence="14">
    <location>
        <begin position="1314"/>
        <end position="1339"/>
    </location>
</feature>
<evidence type="ECO:0000256" key="11">
    <source>
        <dbReference type="ARBA" id="ARBA00023224"/>
    </source>
</evidence>
<evidence type="ECO:0000256" key="8">
    <source>
        <dbReference type="ARBA" id="ARBA00023136"/>
    </source>
</evidence>
<feature type="region of interest" description="Disordered" evidence="13">
    <location>
        <begin position="69"/>
        <end position="88"/>
    </location>
</feature>
<dbReference type="InterPro" id="IPR001611">
    <property type="entry name" value="Leu-rich_rpt"/>
</dbReference>
<dbReference type="InterPro" id="IPR003591">
    <property type="entry name" value="Leu-rich_rpt_typical-subtyp"/>
</dbReference>
<feature type="transmembrane region" description="Helical" evidence="14">
    <location>
        <begin position="1360"/>
        <end position="1385"/>
    </location>
</feature>
<evidence type="ECO:0000259" key="16">
    <source>
        <dbReference type="PROSITE" id="PS50041"/>
    </source>
</evidence>
<dbReference type="PROSITE" id="PS50041">
    <property type="entry name" value="C_TYPE_LECTIN_2"/>
    <property type="match status" value="1"/>
</dbReference>
<accession>A0AAN9FY71</accession>
<dbReference type="InterPro" id="IPR002172">
    <property type="entry name" value="LDrepeatLR_classA_rpt"/>
</dbReference>
<dbReference type="GO" id="GO:0008528">
    <property type="term" value="F:G protein-coupled peptide receptor activity"/>
    <property type="evidence" value="ECO:0007669"/>
    <property type="project" value="TreeGrafter"/>
</dbReference>
<evidence type="ECO:0000256" key="14">
    <source>
        <dbReference type="SAM" id="Phobius"/>
    </source>
</evidence>
<dbReference type="SMART" id="SM00369">
    <property type="entry name" value="LRR_TYP"/>
    <property type="match status" value="4"/>
</dbReference>
<keyword evidence="19" id="KW-1185">Reference proteome</keyword>
<gene>
    <name evidence="18" type="ORF">V1264_021724</name>
</gene>
<dbReference type="SUPFAM" id="SSF81321">
    <property type="entry name" value="Family A G protein-coupled receptor-like"/>
    <property type="match status" value="1"/>
</dbReference>
<sequence length="1455" mass="160305">MHAAHPHSDNTTTGPSHGQQTRPAETTVTEAMARGKQSLTCGPSLLCLAVLLAALSPCSCTINITFGVPASNDDENSPSDSLTTAKDRPTSFNATTLFRGNTVFEELFFTSAKPAGYGKAATKRNQFSTSEKMLFSTNAKNKNNKPTTMESYQNVTAFANNVTLSSSDMQECLAKGRRLHLTTHELSMSYSREGSQAGKGTNIAQSCSVFIIAPPGLRLQVTYEEIVIECDAENALSVSDGPEGSEIRTVQVKGCNEDTHDFLTTSRWAHVQLRLDNPVERFSVKVNFKAVPPTFKPELEVHYFSETEGYIQTPGWDRGLKYPALMDSRTTLKPPPGHVTFLSFRQLYLEEPCEYDSLSLYQGDNRSDLLIWRVCGVVPPPPRLHEAPELHLHFSSDVNIQTGGFRMFFSFHQSTRKPEQTADGRWNCSVPHWPEFERHFLCNLVTECEEGQDELNCSYSHCGPGLISAGERCYLMVDPGHTVTWNEAFIGCVIQGAQLASFNTEQEWSDVTRVLAMSRMSRPVYIGLKSPSSMLPQLYRNIWQWVDNSIAFYTHHLADEVMHPTCSAFPEGNITLARFGECNKAIEANYLCERTPKTTVDEDVKLKRLTPSSQTFPSIRNATCSKGHVTHNFLACDVATSCGAGDDDVSGGCTAPVMSSPLFYPCDGGGDKVPYTLVCDHRTDCNDHTDETFCVFPRCVDKMQLQCHNQQCVPLDARCDGMTQCTDSSDEEECAEMINSQVVQIPPPAIITMDGCGGFRVVPFHQNITLAAYNSSLAGKMNATEKMNASVKTNASLTDDKNQSFATHSSDGQQNASPSGHPGISEDVRCPETHFQCPGNGYCLPVYLRCNGVNDCPGKEDEAGCDSYSCPGFYRCRGSSVCLHADHVCDGVYHCPQQDDELFCDLGCPQGCTCYGHAVTCPVVFSAQSYPDVRFVDASGSGMTPSQLKDNFMLIYLRLAFCGMKHADDLAFPNLRILDLSHNSITRISVSQLNAVRNLRTLILSANPFVSLFQDDLSSSQTFGTLRTLDLSWVNIPHLNASIFPPFTKIRTLNLSHCGIEDTISFEVLSKLRSVDLRGSPITTFPQTVFEGMDKLQTVFADNYKLCCPKTLPPHFALSGCTAPFNEISSCENLLRSDIYRVFLSVFAVLSLLGNLGSFVARVFVQKTANATGFGIFVTHLCVADFLMGIYLAIIGVADRMYLGSYVWKDVAWRHSAACKVAGFLSLLSSEVSALIICLITLDRFLVLRFPFSALHFRKFSANAACAGVWFTGFVLAAIPLLPAAAHWNFYSNTGICVPLPITPRSDAFLGHDYSFAVLIVFNFILFLLIAAGQASIYASIRVNSMSESDSTRKCRDSSVARRLITIAMSDFLCWFPIGLLGLLAAEGVSVSGEVNVALAIIALPVNSALNPFLYTLNKALEHRRRVQEVRLRKMLMMQMSSKISMSEVSFVSRE</sequence>
<comment type="caution">
    <text evidence="12">Lacks conserved residue(s) required for the propagation of feature annotation.</text>
</comment>
<dbReference type="Gene3D" id="2.60.120.290">
    <property type="entry name" value="Spermadhesin, CUB domain"/>
    <property type="match status" value="2"/>
</dbReference>
<dbReference type="SMART" id="SM00042">
    <property type="entry name" value="CUB"/>
    <property type="match status" value="1"/>
</dbReference>
<keyword evidence="8 14" id="KW-0472">Membrane</keyword>
<evidence type="ECO:0000256" key="7">
    <source>
        <dbReference type="ARBA" id="ARBA00023040"/>
    </source>
</evidence>
<dbReference type="GO" id="GO:0005886">
    <property type="term" value="C:plasma membrane"/>
    <property type="evidence" value="ECO:0007669"/>
    <property type="project" value="UniProtKB-SubCell"/>
</dbReference>
<keyword evidence="10" id="KW-0675">Receptor</keyword>
<dbReference type="SMART" id="SM00192">
    <property type="entry name" value="LDLa"/>
    <property type="match status" value="5"/>
</dbReference>
<organism evidence="18 19">
    <name type="scientific">Littorina saxatilis</name>
    <dbReference type="NCBI Taxonomy" id="31220"/>
    <lineage>
        <taxon>Eukaryota</taxon>
        <taxon>Metazoa</taxon>
        <taxon>Spiralia</taxon>
        <taxon>Lophotrochozoa</taxon>
        <taxon>Mollusca</taxon>
        <taxon>Gastropoda</taxon>
        <taxon>Caenogastropoda</taxon>
        <taxon>Littorinimorpha</taxon>
        <taxon>Littorinoidea</taxon>
        <taxon>Littorinidae</taxon>
        <taxon>Littorina</taxon>
    </lineage>
</organism>
<dbReference type="PROSITE" id="PS00237">
    <property type="entry name" value="G_PROTEIN_RECEP_F1_1"/>
    <property type="match status" value="1"/>
</dbReference>
<dbReference type="SMART" id="SM00034">
    <property type="entry name" value="CLECT"/>
    <property type="match status" value="1"/>
</dbReference>
<evidence type="ECO:0000256" key="5">
    <source>
        <dbReference type="ARBA" id="ARBA00022737"/>
    </source>
</evidence>
<dbReference type="InterPro" id="IPR000276">
    <property type="entry name" value="GPCR_Rhodpsn"/>
</dbReference>
<feature type="region of interest" description="Disordered" evidence="13">
    <location>
        <begin position="1"/>
        <end position="25"/>
    </location>
</feature>
<evidence type="ECO:0000256" key="3">
    <source>
        <dbReference type="ARBA" id="ARBA00022614"/>
    </source>
</evidence>
<comment type="caution">
    <text evidence="18">The sequence shown here is derived from an EMBL/GenBank/DDBJ whole genome shotgun (WGS) entry which is preliminary data.</text>
</comment>
<feature type="disulfide bond" evidence="12">
    <location>
        <begin position="850"/>
        <end position="865"/>
    </location>
</feature>
<feature type="domain" description="CUB" evidence="15">
    <location>
        <begin position="300"/>
        <end position="412"/>
    </location>
</feature>
<feature type="compositionally biased region" description="Polar residues" evidence="13">
    <location>
        <begin position="78"/>
        <end position="88"/>
    </location>
</feature>
<feature type="compositionally biased region" description="Polar residues" evidence="13">
    <location>
        <begin position="801"/>
        <end position="818"/>
    </location>
</feature>
<evidence type="ECO:0000256" key="4">
    <source>
        <dbReference type="ARBA" id="ARBA00022692"/>
    </source>
</evidence>
<dbReference type="PROSITE" id="PS01209">
    <property type="entry name" value="LDLRA_1"/>
    <property type="match status" value="1"/>
</dbReference>
<dbReference type="InterPro" id="IPR001304">
    <property type="entry name" value="C-type_lectin-like"/>
</dbReference>
<keyword evidence="9 12" id="KW-1015">Disulfide bond</keyword>
<dbReference type="EMBL" id="JBAMIC010004070">
    <property type="protein sequence ID" value="KAK7087710.1"/>
    <property type="molecule type" value="Genomic_DNA"/>
</dbReference>
<evidence type="ECO:0000256" key="12">
    <source>
        <dbReference type="PROSITE-ProRule" id="PRU00124"/>
    </source>
</evidence>
<dbReference type="Gene3D" id="1.20.1070.10">
    <property type="entry name" value="Rhodopsin 7-helix transmembrane proteins"/>
    <property type="match status" value="1"/>
</dbReference>
<feature type="disulfide bond" evidence="12">
    <location>
        <begin position="870"/>
        <end position="882"/>
    </location>
</feature>
<comment type="subcellular location">
    <subcellularLocation>
        <location evidence="1">Cell membrane</location>
        <topology evidence="1">Multi-pass membrane protein</topology>
    </subcellularLocation>
</comment>
<proteinExistence type="predicted"/>
<dbReference type="Pfam" id="PF00560">
    <property type="entry name" value="LRR_1"/>
    <property type="match status" value="1"/>
</dbReference>
<dbReference type="InterPro" id="IPR016186">
    <property type="entry name" value="C-type_lectin-like/link_sf"/>
</dbReference>
<reference evidence="18 19" key="1">
    <citation type="submission" date="2024-02" db="EMBL/GenBank/DDBJ databases">
        <title>Chromosome-scale genome assembly of the rough periwinkle Littorina saxatilis.</title>
        <authorList>
            <person name="De Jode A."/>
            <person name="Faria R."/>
            <person name="Formenti G."/>
            <person name="Sims Y."/>
            <person name="Smith T.P."/>
            <person name="Tracey A."/>
            <person name="Wood J.M.D."/>
            <person name="Zagrodzka Z.B."/>
            <person name="Johannesson K."/>
            <person name="Butlin R.K."/>
            <person name="Leder E.H."/>
        </authorList>
    </citation>
    <scope>NUCLEOTIDE SEQUENCE [LARGE SCALE GENOMIC DNA]</scope>
    <source>
        <strain evidence="18">Snail1</strain>
        <tissue evidence="18">Muscle</tissue>
    </source>
</reference>
<feature type="compositionally biased region" description="Polar residues" evidence="13">
    <location>
        <begin position="9"/>
        <end position="25"/>
    </location>
</feature>
<dbReference type="SUPFAM" id="SSF57424">
    <property type="entry name" value="LDL receptor-like module"/>
    <property type="match status" value="4"/>
</dbReference>
<feature type="transmembrane region" description="Helical" evidence="14">
    <location>
        <begin position="1177"/>
        <end position="1198"/>
    </location>
</feature>
<dbReference type="SUPFAM" id="SSF56436">
    <property type="entry name" value="C-type lectin-like"/>
    <property type="match status" value="1"/>
</dbReference>
<dbReference type="Gene3D" id="4.10.400.10">
    <property type="entry name" value="Low-density Lipoprotein Receptor"/>
    <property type="match status" value="2"/>
</dbReference>
<feature type="transmembrane region" description="Helical" evidence="14">
    <location>
        <begin position="1139"/>
        <end position="1165"/>
    </location>
</feature>
<evidence type="ECO:0000256" key="9">
    <source>
        <dbReference type="ARBA" id="ARBA00023157"/>
    </source>
</evidence>
<feature type="transmembrane region" description="Helical" evidence="14">
    <location>
        <begin position="1262"/>
        <end position="1282"/>
    </location>
</feature>
<feature type="transmembrane region" description="Helical" evidence="14">
    <location>
        <begin position="1221"/>
        <end position="1242"/>
    </location>
</feature>
<evidence type="ECO:0000313" key="18">
    <source>
        <dbReference type="EMBL" id="KAK7087710.1"/>
    </source>
</evidence>
<feature type="disulfide bond" evidence="12">
    <location>
        <begin position="707"/>
        <end position="725"/>
    </location>
</feature>
<dbReference type="InterPro" id="IPR000859">
    <property type="entry name" value="CUB_dom"/>
</dbReference>
<evidence type="ECO:0000256" key="1">
    <source>
        <dbReference type="ARBA" id="ARBA00004651"/>
    </source>
</evidence>
<dbReference type="GO" id="GO:0007189">
    <property type="term" value="P:adenylate cyclase-activating G protein-coupled receptor signaling pathway"/>
    <property type="evidence" value="ECO:0007669"/>
    <property type="project" value="TreeGrafter"/>
</dbReference>
<dbReference type="InterPro" id="IPR032675">
    <property type="entry name" value="LRR_dom_sf"/>
</dbReference>
<dbReference type="SUPFAM" id="SSF49854">
    <property type="entry name" value="Spermadhesin, CUB domain"/>
    <property type="match status" value="2"/>
</dbReference>
<evidence type="ECO:0000256" key="13">
    <source>
        <dbReference type="SAM" id="MobiDB-lite"/>
    </source>
</evidence>
<keyword evidence="11" id="KW-0807">Transducer</keyword>
<feature type="region of interest" description="Disordered" evidence="13">
    <location>
        <begin position="801"/>
        <end position="823"/>
    </location>
</feature>
<keyword evidence="5" id="KW-0677">Repeat</keyword>
<dbReference type="GO" id="GO:0009755">
    <property type="term" value="P:hormone-mediated signaling pathway"/>
    <property type="evidence" value="ECO:0007669"/>
    <property type="project" value="TreeGrafter"/>
</dbReference>
<dbReference type="Pfam" id="PF00001">
    <property type="entry name" value="7tm_1"/>
    <property type="match status" value="1"/>
</dbReference>
<protein>
    <recommendedName>
        <fullName evidence="20">G-protein coupled receptor GRL101</fullName>
    </recommendedName>
</protein>
<feature type="domain" description="G-protein coupled receptors family 1 profile" evidence="17">
    <location>
        <begin position="1154"/>
        <end position="1415"/>
    </location>
</feature>
<dbReference type="PROSITE" id="PS50068">
    <property type="entry name" value="LDLRA_2"/>
    <property type="match status" value="3"/>
</dbReference>
<dbReference type="InterPro" id="IPR036055">
    <property type="entry name" value="LDL_receptor-like_sf"/>
</dbReference>
<dbReference type="Gene3D" id="3.10.100.10">
    <property type="entry name" value="Mannose-Binding Protein A, subunit A"/>
    <property type="match status" value="1"/>
</dbReference>
<dbReference type="Gene3D" id="3.80.10.10">
    <property type="entry name" value="Ribonuclease Inhibitor"/>
    <property type="match status" value="1"/>
</dbReference>
<dbReference type="Pfam" id="PF00431">
    <property type="entry name" value="CUB"/>
    <property type="match status" value="1"/>
</dbReference>
<keyword evidence="7" id="KW-0297">G-protein coupled receptor</keyword>
<dbReference type="CDD" id="cd00041">
    <property type="entry name" value="CUB"/>
    <property type="match status" value="1"/>
</dbReference>
<dbReference type="CDD" id="cd00037">
    <property type="entry name" value="CLECT"/>
    <property type="match status" value="1"/>
</dbReference>
<keyword evidence="2" id="KW-1003">Cell membrane</keyword>
<dbReference type="InterPro" id="IPR023415">
    <property type="entry name" value="LDLR_class-A_CS"/>
</dbReference>
<feature type="disulfide bond" evidence="12">
    <location>
        <begin position="719"/>
        <end position="734"/>
    </location>
</feature>
<dbReference type="CDD" id="cd00112">
    <property type="entry name" value="LDLa"/>
    <property type="match status" value="2"/>
</dbReference>
<dbReference type="PROSITE" id="PS01180">
    <property type="entry name" value="CUB"/>
    <property type="match status" value="1"/>
</dbReference>
<dbReference type="PRINTS" id="PR00261">
    <property type="entry name" value="LDLRECEPTOR"/>
</dbReference>
<evidence type="ECO:0008006" key="20">
    <source>
        <dbReference type="Google" id="ProtNLM"/>
    </source>
</evidence>
<dbReference type="Proteomes" id="UP001374579">
    <property type="component" value="Unassembled WGS sequence"/>
</dbReference>
<dbReference type="PROSITE" id="PS51450">
    <property type="entry name" value="LRR"/>
    <property type="match status" value="1"/>
</dbReference>